<dbReference type="Proteomes" id="UP001500782">
    <property type="component" value="Unassembled WGS sequence"/>
</dbReference>
<dbReference type="PANTHER" id="PTHR30023">
    <property type="entry name" value="D-ALANYL-D-ALANINE CARBOXYPEPTIDASE"/>
    <property type="match status" value="1"/>
</dbReference>
<accession>A0ABN0VQK8</accession>
<dbReference type="InterPro" id="IPR000667">
    <property type="entry name" value="Peptidase_S13"/>
</dbReference>
<protein>
    <submittedName>
        <fullName evidence="3">D-alanyl-D-alanine carboxypeptidase/D-alanyl-D-alanine-endopeptidase</fullName>
    </submittedName>
</protein>
<comment type="caution">
    <text evidence="3">The sequence shown here is derived from an EMBL/GenBank/DDBJ whole genome shotgun (WGS) entry which is preliminary data.</text>
</comment>
<evidence type="ECO:0000313" key="4">
    <source>
        <dbReference type="Proteomes" id="UP001500782"/>
    </source>
</evidence>
<dbReference type="Gene3D" id="3.40.710.10">
    <property type="entry name" value="DD-peptidase/beta-lactamase superfamily"/>
    <property type="match status" value="2"/>
</dbReference>
<evidence type="ECO:0000256" key="1">
    <source>
        <dbReference type="ARBA" id="ARBA00006096"/>
    </source>
</evidence>
<dbReference type="EMBL" id="BAAADJ010000003">
    <property type="protein sequence ID" value="GAA0314741.1"/>
    <property type="molecule type" value="Genomic_DNA"/>
</dbReference>
<comment type="similarity">
    <text evidence="1">Belongs to the peptidase S13 family.</text>
</comment>
<gene>
    <name evidence="3" type="primary">dacB_1</name>
    <name evidence="3" type="ORF">GCM10008967_01550</name>
</gene>
<dbReference type="PANTHER" id="PTHR30023:SF0">
    <property type="entry name" value="PENICILLIN-SENSITIVE CARBOXYPEPTIDASE A"/>
    <property type="match status" value="1"/>
</dbReference>
<keyword evidence="3" id="KW-0645">Protease</keyword>
<evidence type="ECO:0000256" key="2">
    <source>
        <dbReference type="ARBA" id="ARBA00022801"/>
    </source>
</evidence>
<sequence>MIEKLNQLLHEEPILKGALAGISIRSVDTGELLYEHFGDVRLRPASNMKLFTSAAALSTLGENYTFQTELRTDGKIHEGVLKGNLYVKGKGDPTLQWEDIEKLVQSLKELGVKEVHGHLIGDDTWYDDVRYSIDLPWSDETMYYGSQISALTVSPSEEYDTGTVRFEIIPGEKAGEAPTYRVFPETQYIEVMNKAQTVSSEVQEADIMIEREHGTNKMTILGSIPVQSDIEQICVPVWEPTLYVLDLFDHALKQSGIVLKGESMTEETPEETVIIASRDSIPISELLIPFMKLSNNGVGELLTKEMGRVRLGEGSWEKGLEVLSSELKNLGIDTDSLVLRDGSGISHVNLLTTNEISRLLYVAQSQPWFEVFKKSLPVAGEADRMLGGTLSERMTELPLKGKVLAKTGTIQTVTSLSGYVETKTGESLIFSIVLNNLLDEDAGKELEDRLIELIAGY</sequence>
<dbReference type="PRINTS" id="PR00922">
    <property type="entry name" value="DADACBPTASE3"/>
</dbReference>
<dbReference type="Pfam" id="PF02113">
    <property type="entry name" value="Peptidase_S13"/>
    <property type="match status" value="1"/>
</dbReference>
<name>A0ABN0VQK8_9BACI</name>
<proteinExistence type="inferred from homology"/>
<dbReference type="SUPFAM" id="SSF56601">
    <property type="entry name" value="beta-lactamase/transpeptidase-like"/>
    <property type="match status" value="1"/>
</dbReference>
<keyword evidence="4" id="KW-1185">Reference proteome</keyword>
<dbReference type="Gene3D" id="3.50.80.20">
    <property type="entry name" value="D-Ala-D-Ala carboxypeptidase C, peptidase S13"/>
    <property type="match status" value="1"/>
</dbReference>
<evidence type="ECO:0000313" key="3">
    <source>
        <dbReference type="EMBL" id="GAA0314741.1"/>
    </source>
</evidence>
<reference evidence="3 4" key="1">
    <citation type="journal article" date="2019" name="Int. J. Syst. Evol. Microbiol.">
        <title>The Global Catalogue of Microorganisms (GCM) 10K type strain sequencing project: providing services to taxonomists for standard genome sequencing and annotation.</title>
        <authorList>
            <consortium name="The Broad Institute Genomics Platform"/>
            <consortium name="The Broad Institute Genome Sequencing Center for Infectious Disease"/>
            <person name="Wu L."/>
            <person name="Ma J."/>
        </authorList>
    </citation>
    <scope>NUCLEOTIDE SEQUENCE [LARGE SCALE GENOMIC DNA]</scope>
    <source>
        <strain evidence="3 4">JCM 9731</strain>
    </source>
</reference>
<dbReference type="NCBIfam" id="TIGR00666">
    <property type="entry name" value="PBP4"/>
    <property type="match status" value="1"/>
</dbReference>
<keyword evidence="2" id="KW-0378">Hydrolase</keyword>
<dbReference type="InterPro" id="IPR012338">
    <property type="entry name" value="Beta-lactam/transpept-like"/>
</dbReference>
<organism evidence="3 4">
    <name type="scientific">Bacillus carboniphilus</name>
    <dbReference type="NCBI Taxonomy" id="86663"/>
    <lineage>
        <taxon>Bacteria</taxon>
        <taxon>Bacillati</taxon>
        <taxon>Bacillota</taxon>
        <taxon>Bacilli</taxon>
        <taxon>Bacillales</taxon>
        <taxon>Bacillaceae</taxon>
        <taxon>Bacillus</taxon>
    </lineage>
</organism>
<dbReference type="GO" id="GO:0004180">
    <property type="term" value="F:carboxypeptidase activity"/>
    <property type="evidence" value="ECO:0007669"/>
    <property type="project" value="UniProtKB-KW"/>
</dbReference>
<keyword evidence="3" id="KW-0121">Carboxypeptidase</keyword>